<evidence type="ECO:0000256" key="6">
    <source>
        <dbReference type="ARBA" id="ARBA00022840"/>
    </source>
</evidence>
<dbReference type="InterPro" id="IPR005483">
    <property type="entry name" value="CPSase_dom"/>
</dbReference>
<dbReference type="PROSITE" id="PS51855">
    <property type="entry name" value="MGS"/>
    <property type="match status" value="1"/>
</dbReference>
<dbReference type="NCBIfam" id="NF003671">
    <property type="entry name" value="PRK05294.1"/>
    <property type="match status" value="1"/>
</dbReference>
<dbReference type="NCBIfam" id="TIGR01369">
    <property type="entry name" value="CPSaseII_lrg"/>
    <property type="match status" value="1"/>
</dbReference>
<dbReference type="InterPro" id="IPR011607">
    <property type="entry name" value="MGS-like_dom"/>
</dbReference>
<dbReference type="EMBL" id="JADKNH010000022">
    <property type="protein sequence ID" value="MBF4695882.1"/>
    <property type="molecule type" value="Genomic_DNA"/>
</dbReference>
<evidence type="ECO:0000256" key="2">
    <source>
        <dbReference type="ARBA" id="ARBA00022571"/>
    </source>
</evidence>
<evidence type="ECO:0000256" key="10">
    <source>
        <dbReference type="PROSITE-ProRule" id="PRU00409"/>
    </source>
</evidence>
<gene>
    <name evidence="13" type="primary">carB</name>
    <name evidence="13" type="ORF">ISU02_22520</name>
</gene>
<dbReference type="EC" id="6.3.4.16" evidence="8"/>
<evidence type="ECO:0000259" key="11">
    <source>
        <dbReference type="PROSITE" id="PS50975"/>
    </source>
</evidence>
<dbReference type="NCBIfam" id="NF009455">
    <property type="entry name" value="PRK12815.1"/>
    <property type="match status" value="1"/>
</dbReference>
<comment type="catalytic activity">
    <reaction evidence="9">
        <text>hydrogencarbonate + NH4(+) + 2 ATP = carbamoyl phosphate + 2 ADP + phosphate + 2 H(+)</text>
        <dbReference type="Rhea" id="RHEA:18029"/>
        <dbReference type="ChEBI" id="CHEBI:15378"/>
        <dbReference type="ChEBI" id="CHEBI:17544"/>
        <dbReference type="ChEBI" id="CHEBI:28938"/>
        <dbReference type="ChEBI" id="CHEBI:30616"/>
        <dbReference type="ChEBI" id="CHEBI:43474"/>
        <dbReference type="ChEBI" id="CHEBI:58228"/>
        <dbReference type="ChEBI" id="CHEBI:456216"/>
        <dbReference type="EC" id="6.3.4.16"/>
    </reaction>
</comment>
<dbReference type="Pfam" id="PF02787">
    <property type="entry name" value="CPSase_L_D3"/>
    <property type="match status" value="1"/>
</dbReference>
<keyword evidence="3 13" id="KW-0436">Ligase</keyword>
<keyword evidence="2" id="KW-0028">Amino-acid biosynthesis</keyword>
<proteinExistence type="inferred from homology"/>
<dbReference type="InterPro" id="IPR036914">
    <property type="entry name" value="MGS-like_dom_sf"/>
</dbReference>
<evidence type="ECO:0000256" key="5">
    <source>
        <dbReference type="ARBA" id="ARBA00022741"/>
    </source>
</evidence>
<dbReference type="InterPro" id="IPR005479">
    <property type="entry name" value="CPAse_ATP-bd"/>
</dbReference>
<organism evidence="13 14">
    <name type="scientific">Fusibacter ferrireducens</name>
    <dbReference type="NCBI Taxonomy" id="2785058"/>
    <lineage>
        <taxon>Bacteria</taxon>
        <taxon>Bacillati</taxon>
        <taxon>Bacillota</taxon>
        <taxon>Clostridia</taxon>
        <taxon>Eubacteriales</taxon>
        <taxon>Eubacteriales Family XII. Incertae Sedis</taxon>
        <taxon>Fusibacter</taxon>
    </lineage>
</organism>
<evidence type="ECO:0000259" key="12">
    <source>
        <dbReference type="PROSITE" id="PS51855"/>
    </source>
</evidence>
<dbReference type="InterPro" id="IPR036897">
    <property type="entry name" value="CarbamoylP_synth_lsu_oligo_sf"/>
</dbReference>
<feature type="domain" description="ATP-grasp" evidence="11">
    <location>
        <begin position="135"/>
        <end position="329"/>
    </location>
</feature>
<dbReference type="Pfam" id="PF25596">
    <property type="entry name" value="CPSase_L_D1"/>
    <property type="match status" value="2"/>
</dbReference>
<dbReference type="SMART" id="SM01096">
    <property type="entry name" value="CPSase_L_D3"/>
    <property type="match status" value="1"/>
</dbReference>
<keyword evidence="5 10" id="KW-0547">Nucleotide-binding</keyword>
<dbReference type="InterPro" id="IPR006275">
    <property type="entry name" value="CPSase_lsu"/>
</dbReference>
<dbReference type="InterPro" id="IPR058047">
    <property type="entry name" value="CPSase_preATP-grasp"/>
</dbReference>
<keyword evidence="7" id="KW-0665">Pyrimidine biosynthesis</keyword>
<dbReference type="PANTHER" id="PTHR11405">
    <property type="entry name" value="CARBAMOYLTRANSFERASE FAMILY MEMBER"/>
    <property type="match status" value="1"/>
</dbReference>
<dbReference type="SUPFAM" id="SSF48108">
    <property type="entry name" value="Carbamoyl phosphate synthetase, large subunit connection domain"/>
    <property type="match status" value="1"/>
</dbReference>
<evidence type="ECO:0000256" key="8">
    <source>
        <dbReference type="ARBA" id="ARBA00044063"/>
    </source>
</evidence>
<dbReference type="Gene3D" id="3.30.470.20">
    <property type="entry name" value="ATP-grasp fold, B domain"/>
    <property type="match status" value="2"/>
</dbReference>
<evidence type="ECO:0000256" key="7">
    <source>
        <dbReference type="ARBA" id="ARBA00022975"/>
    </source>
</evidence>
<accession>A0ABR9ZZK9</accession>
<dbReference type="Pfam" id="PF02786">
    <property type="entry name" value="CPSase_L_D2"/>
    <property type="match status" value="2"/>
</dbReference>
<dbReference type="SUPFAM" id="SSF52335">
    <property type="entry name" value="Methylglyoxal synthase-like"/>
    <property type="match status" value="1"/>
</dbReference>
<dbReference type="Pfam" id="PF02142">
    <property type="entry name" value="MGS"/>
    <property type="match status" value="1"/>
</dbReference>
<dbReference type="PROSITE" id="PS50975">
    <property type="entry name" value="ATP_GRASP"/>
    <property type="match status" value="2"/>
</dbReference>
<dbReference type="PROSITE" id="PS00866">
    <property type="entry name" value="CPSASE_1"/>
    <property type="match status" value="1"/>
</dbReference>
<evidence type="ECO:0000256" key="9">
    <source>
        <dbReference type="ARBA" id="ARBA00047359"/>
    </source>
</evidence>
<evidence type="ECO:0000256" key="4">
    <source>
        <dbReference type="ARBA" id="ARBA00022737"/>
    </source>
</evidence>
<dbReference type="PROSITE" id="PS00867">
    <property type="entry name" value="CPSASE_2"/>
    <property type="match status" value="1"/>
</dbReference>
<dbReference type="SMART" id="SM00851">
    <property type="entry name" value="MGS"/>
    <property type="match status" value="1"/>
</dbReference>
<dbReference type="PANTHER" id="PTHR11405:SF53">
    <property type="entry name" value="CARBAMOYL-PHOSPHATE SYNTHASE [AMMONIA], MITOCHONDRIAL"/>
    <property type="match status" value="1"/>
</dbReference>
<evidence type="ECO:0000313" key="13">
    <source>
        <dbReference type="EMBL" id="MBF4695882.1"/>
    </source>
</evidence>
<evidence type="ECO:0000313" key="14">
    <source>
        <dbReference type="Proteomes" id="UP000614200"/>
    </source>
</evidence>
<dbReference type="Gene3D" id="3.40.50.1380">
    <property type="entry name" value="Methylglyoxal synthase-like domain"/>
    <property type="match status" value="1"/>
</dbReference>
<protein>
    <recommendedName>
        <fullName evidence="8">carbamoyl-phosphate synthase (ammonia)</fullName>
        <ecNumber evidence="8">6.3.4.16</ecNumber>
    </recommendedName>
</protein>
<evidence type="ECO:0000256" key="3">
    <source>
        <dbReference type="ARBA" id="ARBA00022598"/>
    </source>
</evidence>
<dbReference type="InterPro" id="IPR016185">
    <property type="entry name" value="PreATP-grasp_dom_sf"/>
</dbReference>
<keyword evidence="14" id="KW-1185">Reference proteome</keyword>
<feature type="domain" description="MGS-like" evidence="12">
    <location>
        <begin position="933"/>
        <end position="1065"/>
    </location>
</feature>
<comment type="similarity">
    <text evidence="1">Belongs to the CarB family.</text>
</comment>
<keyword evidence="6 10" id="KW-0067">ATP-binding</keyword>
<dbReference type="SUPFAM" id="SSF56059">
    <property type="entry name" value="Glutathione synthetase ATP-binding domain-like"/>
    <property type="match status" value="2"/>
</dbReference>
<reference evidence="13 14" key="1">
    <citation type="submission" date="2020-11" db="EMBL/GenBank/DDBJ databases">
        <title>Fusibacter basophilias sp. nov.</title>
        <authorList>
            <person name="Qiu D."/>
        </authorList>
    </citation>
    <scope>NUCLEOTIDE SEQUENCE [LARGE SCALE GENOMIC DNA]</scope>
    <source>
        <strain evidence="13 14">Q10-2</strain>
    </source>
</reference>
<dbReference type="RefSeq" id="WP_194704118.1">
    <property type="nucleotide sequence ID" value="NZ_JADKNH010000022.1"/>
</dbReference>
<sequence length="1065" mass="118081">MQNSVIEKKRRVLIIGSGPIVIGQGAEFDYSGSQACKVLKEEGHYTILVNNNPATIMTDREMADAIYLEPAQIDFIEKIIIKEKPDAIIPGIGGQTGLNVAVNLHDLGLLDKYGIEVLGTTIEGIKKSEDREGFKKAMEKIGIPVLQSYAVTTYVEAVKCLEHLKLPVVARPAYTLGGTGGGICHTMEEFEAIVKRGIALSPVNQVLIEKSLMGWKEIEYELMRDSAGNCITICNMENIDPLGVHTGDSIVVAPSQTLSDKEYQMLRKAAIDIAAELEIVGGCNVQYALDPKSFQFYVIEVNPRVSRSSALASKATGYPIAKVSTKIALGYQMDEIVNDITQKTKACHEPALDYCVVKFPKWAFDKFPEGDKSLGTTMKATGEVMAIGNNFEAAFLKAVRSLELNQYSLIFEPLNKMVLDELFNEIGKPKSDRIFYVGELLRREVSIPSIHAQTGIDFFFLHKLKKIITLENLVRKSTLTSIGREKMLEMKKIGMSDAFLSKHLLGNPDEMSIRAYRKELGILPTYKMVDTCSGEFEALTPYYYSTYDQFDENIRTDKKKVIVVGSGPIKIGQGVEFDYCSVHGIKALKAQGYEGIIINNNPETVSTDFDVSDKLYFEPITVEDVLNIVDFEKPDGVIIQYGGQTGLKLAEVLKDLIIGTSFDNIEASENREDFYDLLDEVNILHPEGLSATNVDEVMEIAKGYGFPVLIRPSYVIGGLGMKIIDDAEQLRTYSTMLFALGNDELLVDRYILGMEIEIDAICDGEEILIPGIMEHLERAGIHSGDSISIYPSKALTESLKADLCTLTQKLSKTFNVRGLMNIQLVEKDGQFYCIEINLRASRTVPFLSKITGVPMIELSTRIMLGQSLSDMGYGLGLYPEKSVFAVKLPVFSNDKLIGVDVELGPNMKSTGEMMCIETTVDKALAKGFMAIGNSFDHHGKVVCIIDAIDSKTAEALEIMKQFQHIGYELVSDQETADLIEKHQIDLKFDTVVEAIYTVFDEENIKFVVTNLSGGEAKKSFNIRRFATEKKIPCVTAYDTYLSFVNILSKPQIFNSLDVFDINALA</sequence>
<keyword evidence="4" id="KW-0677">Repeat</keyword>
<dbReference type="GO" id="GO:0004088">
    <property type="term" value="F:carbamoyl-phosphate synthase (glutamine-hydrolyzing) activity"/>
    <property type="evidence" value="ECO:0007669"/>
    <property type="project" value="UniProtKB-EC"/>
</dbReference>
<comment type="caution">
    <text evidence="13">The sequence shown here is derived from an EMBL/GenBank/DDBJ whole genome shotgun (WGS) entry which is preliminary data.</text>
</comment>
<dbReference type="InterPro" id="IPR005480">
    <property type="entry name" value="CPSase_lsu_oligo"/>
</dbReference>
<dbReference type="Gene3D" id="3.40.50.20">
    <property type="match status" value="2"/>
</dbReference>
<dbReference type="InterPro" id="IPR011761">
    <property type="entry name" value="ATP-grasp"/>
</dbReference>
<dbReference type="Proteomes" id="UP000614200">
    <property type="component" value="Unassembled WGS sequence"/>
</dbReference>
<name>A0ABR9ZZK9_9FIRM</name>
<dbReference type="PRINTS" id="PR00098">
    <property type="entry name" value="CPSASE"/>
</dbReference>
<evidence type="ECO:0000256" key="1">
    <source>
        <dbReference type="ARBA" id="ARBA00009799"/>
    </source>
</evidence>
<feature type="domain" description="ATP-grasp" evidence="11">
    <location>
        <begin position="675"/>
        <end position="864"/>
    </location>
</feature>
<dbReference type="SUPFAM" id="SSF52440">
    <property type="entry name" value="PreATP-grasp domain"/>
    <property type="match status" value="2"/>
</dbReference>
<keyword evidence="2" id="KW-0055">Arginine biosynthesis</keyword>
<dbReference type="Gene3D" id="1.10.1030.10">
    <property type="entry name" value="Carbamoyl-phosphate synthetase, large subunit oligomerisation domain"/>
    <property type="match status" value="1"/>
</dbReference>